<name>A0A164EZC4_9CRUS</name>
<evidence type="ECO:0000313" key="1">
    <source>
        <dbReference type="EMBL" id="KZR97276.1"/>
    </source>
</evidence>
<evidence type="ECO:0000313" key="2">
    <source>
        <dbReference type="Proteomes" id="UP000076858"/>
    </source>
</evidence>
<proteinExistence type="predicted"/>
<reference evidence="1 2" key="1">
    <citation type="submission" date="2016-03" db="EMBL/GenBank/DDBJ databases">
        <title>EvidentialGene: Evidence-directed Construction of Genes on Genomes.</title>
        <authorList>
            <person name="Gilbert D.G."/>
            <person name="Choi J.-H."/>
            <person name="Mockaitis K."/>
            <person name="Colbourne J."/>
            <person name="Pfrender M."/>
        </authorList>
    </citation>
    <scope>NUCLEOTIDE SEQUENCE [LARGE SCALE GENOMIC DNA]</scope>
    <source>
        <strain evidence="1 2">Xinb3</strain>
        <tissue evidence="1">Complete organism</tissue>
    </source>
</reference>
<dbReference type="Proteomes" id="UP000076858">
    <property type="component" value="Unassembled WGS sequence"/>
</dbReference>
<dbReference type="AlphaFoldDB" id="A0A164EZC4"/>
<organism evidence="1 2">
    <name type="scientific">Daphnia magna</name>
    <dbReference type="NCBI Taxonomy" id="35525"/>
    <lineage>
        <taxon>Eukaryota</taxon>
        <taxon>Metazoa</taxon>
        <taxon>Ecdysozoa</taxon>
        <taxon>Arthropoda</taxon>
        <taxon>Crustacea</taxon>
        <taxon>Branchiopoda</taxon>
        <taxon>Diplostraca</taxon>
        <taxon>Cladocera</taxon>
        <taxon>Anomopoda</taxon>
        <taxon>Daphniidae</taxon>
        <taxon>Daphnia</taxon>
    </lineage>
</organism>
<protein>
    <submittedName>
        <fullName evidence="1">Uncharacterized protein</fullName>
    </submittedName>
</protein>
<accession>A0A164EZC4</accession>
<comment type="caution">
    <text evidence="1">The sequence shown here is derived from an EMBL/GenBank/DDBJ whole genome shotgun (WGS) entry which is preliminary data.</text>
</comment>
<keyword evidence="2" id="KW-1185">Reference proteome</keyword>
<sequence length="71" mass="7671">NGPSKVLECSQGSCEQHNELLAVSVMQKGTVCEDCWNTVKGAGENKMIGGYLRDAKGNGLIKVLERSQWSS</sequence>
<gene>
    <name evidence="1" type="ORF">APZ42_007941</name>
</gene>
<feature type="non-terminal residue" evidence="1">
    <location>
        <position position="1"/>
    </location>
</feature>
<dbReference type="EMBL" id="LRGB01022021">
    <property type="protein sequence ID" value="KZR97276.1"/>
    <property type="molecule type" value="Genomic_DNA"/>
</dbReference>